<reference evidence="1 2" key="1">
    <citation type="submission" date="2024-11" db="EMBL/GenBank/DDBJ databases">
        <title>A near-complete genome assembly of Cinchona calisaya.</title>
        <authorList>
            <person name="Lian D.C."/>
            <person name="Zhao X.W."/>
            <person name="Wei L."/>
        </authorList>
    </citation>
    <scope>NUCLEOTIDE SEQUENCE [LARGE SCALE GENOMIC DNA]</scope>
    <source>
        <tissue evidence="1">Nenye</tissue>
    </source>
</reference>
<name>A0ABD2Y711_9GENT</name>
<protein>
    <recommendedName>
        <fullName evidence="3">RNase H type-1 domain-containing protein</fullName>
    </recommendedName>
</protein>
<evidence type="ECO:0000313" key="2">
    <source>
        <dbReference type="Proteomes" id="UP001630127"/>
    </source>
</evidence>
<dbReference type="EMBL" id="JBJUIK010000015">
    <property type="protein sequence ID" value="KAL3501595.1"/>
    <property type="molecule type" value="Genomic_DNA"/>
</dbReference>
<evidence type="ECO:0000313" key="1">
    <source>
        <dbReference type="EMBL" id="KAL3501595.1"/>
    </source>
</evidence>
<evidence type="ECO:0008006" key="3">
    <source>
        <dbReference type="Google" id="ProtNLM"/>
    </source>
</evidence>
<dbReference type="Proteomes" id="UP001630127">
    <property type="component" value="Unassembled WGS sequence"/>
</dbReference>
<comment type="caution">
    <text evidence="1">The sequence shown here is derived from an EMBL/GenBank/DDBJ whole genome shotgun (WGS) entry which is preliminary data.</text>
</comment>
<organism evidence="1 2">
    <name type="scientific">Cinchona calisaya</name>
    <dbReference type="NCBI Taxonomy" id="153742"/>
    <lineage>
        <taxon>Eukaryota</taxon>
        <taxon>Viridiplantae</taxon>
        <taxon>Streptophyta</taxon>
        <taxon>Embryophyta</taxon>
        <taxon>Tracheophyta</taxon>
        <taxon>Spermatophyta</taxon>
        <taxon>Magnoliopsida</taxon>
        <taxon>eudicotyledons</taxon>
        <taxon>Gunneridae</taxon>
        <taxon>Pentapetalae</taxon>
        <taxon>asterids</taxon>
        <taxon>lamiids</taxon>
        <taxon>Gentianales</taxon>
        <taxon>Rubiaceae</taxon>
        <taxon>Cinchonoideae</taxon>
        <taxon>Cinchoneae</taxon>
        <taxon>Cinchona</taxon>
    </lineage>
</organism>
<dbReference type="AlphaFoldDB" id="A0ABD2Y711"/>
<proteinExistence type="predicted"/>
<accession>A0ABD2Y711</accession>
<keyword evidence="2" id="KW-1185">Reference proteome</keyword>
<gene>
    <name evidence="1" type="ORF">ACH5RR_036044</name>
</gene>
<sequence>MGAELLRERTVMLYAQEIASGRVWEMVQAARKAEVESFAVLSWICGISITHLFMKAGRMEFRAANMGTYVLIINFDGAVLCDIEACILGVVVRDHAGAFLAGGFRMFEGIVASSRAEMLSANVVVQLEKQLATWGFALKGDVLFMLSICSRMMKTNFLSWDLV</sequence>